<feature type="domain" description="FAD dependent oxidoreductase" evidence="1">
    <location>
        <begin position="11"/>
        <end position="403"/>
    </location>
</feature>
<dbReference type="GO" id="GO:0005829">
    <property type="term" value="C:cytosol"/>
    <property type="evidence" value="ECO:0007669"/>
    <property type="project" value="GOC"/>
</dbReference>
<evidence type="ECO:0000259" key="1">
    <source>
        <dbReference type="Pfam" id="PF01266"/>
    </source>
</evidence>
<dbReference type="AlphaFoldDB" id="A0A6A5WG69"/>
<reference evidence="2" key="1">
    <citation type="journal article" date="2020" name="Stud. Mycol.">
        <title>101 Dothideomycetes genomes: a test case for predicting lifestyles and emergence of pathogens.</title>
        <authorList>
            <person name="Haridas S."/>
            <person name="Albert R."/>
            <person name="Binder M."/>
            <person name="Bloem J."/>
            <person name="Labutti K."/>
            <person name="Salamov A."/>
            <person name="Andreopoulos B."/>
            <person name="Baker S."/>
            <person name="Barry K."/>
            <person name="Bills G."/>
            <person name="Bluhm B."/>
            <person name="Cannon C."/>
            <person name="Castanera R."/>
            <person name="Culley D."/>
            <person name="Daum C."/>
            <person name="Ezra D."/>
            <person name="Gonzalez J."/>
            <person name="Henrissat B."/>
            <person name="Kuo A."/>
            <person name="Liang C."/>
            <person name="Lipzen A."/>
            <person name="Lutzoni F."/>
            <person name="Magnuson J."/>
            <person name="Mondo S."/>
            <person name="Nolan M."/>
            <person name="Ohm R."/>
            <person name="Pangilinan J."/>
            <person name="Park H.-J."/>
            <person name="Ramirez L."/>
            <person name="Alfaro M."/>
            <person name="Sun H."/>
            <person name="Tritt A."/>
            <person name="Yoshinaga Y."/>
            <person name="Zwiers L.-H."/>
            <person name="Turgeon B."/>
            <person name="Goodwin S."/>
            <person name="Spatafora J."/>
            <person name="Crous P."/>
            <person name="Grigoriev I."/>
        </authorList>
    </citation>
    <scope>NUCLEOTIDE SEQUENCE</scope>
    <source>
        <strain evidence="2">CBS 123094</strain>
    </source>
</reference>
<evidence type="ECO:0000313" key="3">
    <source>
        <dbReference type="Proteomes" id="UP000799779"/>
    </source>
</evidence>
<dbReference type="SUPFAM" id="SSF51905">
    <property type="entry name" value="FAD/NAD(P)-binding domain"/>
    <property type="match status" value="1"/>
</dbReference>
<dbReference type="PANTHER" id="PTHR13847:SF185">
    <property type="entry name" value="FAD DEPENDENT OXIDOREDUCTASE SUPERFAMILY (AFU_ORTHOLOGUE AFUA_3G02360)"/>
    <property type="match status" value="1"/>
</dbReference>
<dbReference type="Proteomes" id="UP000799779">
    <property type="component" value="Unassembled WGS sequence"/>
</dbReference>
<dbReference type="EMBL" id="ML977591">
    <property type="protein sequence ID" value="KAF2000058.1"/>
    <property type="molecule type" value="Genomic_DNA"/>
</dbReference>
<dbReference type="InterPro" id="IPR036188">
    <property type="entry name" value="FAD/NAD-bd_sf"/>
</dbReference>
<protein>
    <submittedName>
        <fullName evidence="2">FAD dependent oxidoreductase-like protein superfamily</fullName>
    </submittedName>
</protein>
<dbReference type="Pfam" id="PF01266">
    <property type="entry name" value="DAO"/>
    <property type="match status" value="1"/>
</dbReference>
<proteinExistence type="predicted"/>
<sequence>MSESDSLGTFILGSGIIGLSTAYYLSQEGSTTKAGDIHLVDSSPELFHCASGFAGGFLAENWFAPSVASLGALSFKLHKELADKYNGRRAWGYRPSTGLSYNQDSESAIEGSGEDWLRDGTSRMTNVGSREELNDNKPAWLKKDDGASLDFISEAKSTAQIDPARFCQFLQDECVKRGVQFHYPARAIFISKSADRQVNGIRLSENGTETEIPCTRIIITAGAWSPYVFATLFPQATTRIPVASLAGHSLLISNPFNKMPAESEVCRAVFATDTVGFSPEWFERAGDQEAELYLAGLNSTVIPLPETATDAKPLPEAMKQLTECAAVMLRNEEGKDMKVIREALCFRPVTSSGRPLVCRIPDHKLGNGIKTRSGSSGGVFVAAGHGAWGISQAPGTGLCLAELIEGKEPSASLKALELP</sequence>
<dbReference type="Gene3D" id="3.30.9.10">
    <property type="entry name" value="D-Amino Acid Oxidase, subunit A, domain 2"/>
    <property type="match status" value="1"/>
</dbReference>
<dbReference type="GO" id="GO:0042147">
    <property type="term" value="P:retrograde transport, endosome to Golgi"/>
    <property type="evidence" value="ECO:0007669"/>
    <property type="project" value="TreeGrafter"/>
</dbReference>
<accession>A0A6A5WG69</accession>
<evidence type="ECO:0000313" key="2">
    <source>
        <dbReference type="EMBL" id="KAF2000058.1"/>
    </source>
</evidence>
<dbReference type="PANTHER" id="PTHR13847">
    <property type="entry name" value="SARCOSINE DEHYDROGENASE-RELATED"/>
    <property type="match status" value="1"/>
</dbReference>
<dbReference type="GO" id="GO:0005770">
    <property type="term" value="C:late endosome"/>
    <property type="evidence" value="ECO:0007669"/>
    <property type="project" value="TreeGrafter"/>
</dbReference>
<organism evidence="2 3">
    <name type="scientific">Amniculicola lignicola CBS 123094</name>
    <dbReference type="NCBI Taxonomy" id="1392246"/>
    <lineage>
        <taxon>Eukaryota</taxon>
        <taxon>Fungi</taxon>
        <taxon>Dikarya</taxon>
        <taxon>Ascomycota</taxon>
        <taxon>Pezizomycotina</taxon>
        <taxon>Dothideomycetes</taxon>
        <taxon>Pleosporomycetidae</taxon>
        <taxon>Pleosporales</taxon>
        <taxon>Amniculicolaceae</taxon>
        <taxon>Amniculicola</taxon>
    </lineage>
</organism>
<dbReference type="OrthoDB" id="498204at2759"/>
<dbReference type="Gene3D" id="3.50.50.60">
    <property type="entry name" value="FAD/NAD(P)-binding domain"/>
    <property type="match status" value="1"/>
</dbReference>
<dbReference type="InterPro" id="IPR006076">
    <property type="entry name" value="FAD-dep_OxRdtase"/>
</dbReference>
<keyword evidence="3" id="KW-1185">Reference proteome</keyword>
<name>A0A6A5WG69_9PLEO</name>
<gene>
    <name evidence="2" type="ORF">P154DRAFT_207768</name>
</gene>